<evidence type="ECO:0000313" key="4">
    <source>
        <dbReference type="Proteomes" id="UP000199460"/>
    </source>
</evidence>
<feature type="region of interest" description="Disordered" evidence="1">
    <location>
        <begin position="137"/>
        <end position="168"/>
    </location>
</feature>
<evidence type="ECO:0000256" key="2">
    <source>
        <dbReference type="SAM" id="Phobius"/>
    </source>
</evidence>
<dbReference type="AlphaFoldDB" id="A0A1H0XEI7"/>
<keyword evidence="2" id="KW-0812">Transmembrane</keyword>
<evidence type="ECO:0000313" key="3">
    <source>
        <dbReference type="EMBL" id="SDQ01241.1"/>
    </source>
</evidence>
<dbReference type="EMBL" id="FNJJ01000013">
    <property type="protein sequence ID" value="SDQ01241.1"/>
    <property type="molecule type" value="Genomic_DNA"/>
</dbReference>
<accession>A0A1H0XEI7</accession>
<dbReference type="RefSeq" id="WP_090433376.1">
    <property type="nucleotide sequence ID" value="NZ_FNJJ01000013.1"/>
</dbReference>
<feature type="compositionally biased region" description="Low complexity" evidence="1">
    <location>
        <begin position="149"/>
        <end position="162"/>
    </location>
</feature>
<evidence type="ECO:0000256" key="1">
    <source>
        <dbReference type="SAM" id="MobiDB-lite"/>
    </source>
</evidence>
<protein>
    <submittedName>
        <fullName evidence="3">Uncharacterized protein</fullName>
    </submittedName>
</protein>
<sequence length="256" mass="29215">MKTDWDDAPDYLRSKKKPGPWRMVVILGVGSAITWGVIALFAKSIVINVDQLKQAIHVDGKPLFSQQPAPQPYSEPEEPIRLPSIPIDPPAQRVAYEPVSQSQPYASMEWTEEEKARAIASSQNVFSDKNYTLKQPASTYSPPATHRIAQAPQQTQQRQTRQVSNERTSRWIKSWNGGSNYLAEWLSVNNYIDGTSVCANHRRGSIDYRECRKAAKQHFHEQCRTWRARYDSDRKTHSDRMKTRYCSAASSFNPMG</sequence>
<feature type="transmembrane region" description="Helical" evidence="2">
    <location>
        <begin position="21"/>
        <end position="42"/>
    </location>
</feature>
<keyword evidence="2" id="KW-1133">Transmembrane helix</keyword>
<name>A0A1H0XEI7_9GAMM</name>
<dbReference type="GeneID" id="300933426"/>
<organism evidence="3 4">
    <name type="scientific">Ectopseudomonas guguanensis</name>
    <dbReference type="NCBI Taxonomy" id="1198456"/>
    <lineage>
        <taxon>Bacteria</taxon>
        <taxon>Pseudomonadati</taxon>
        <taxon>Pseudomonadota</taxon>
        <taxon>Gammaproteobacteria</taxon>
        <taxon>Pseudomonadales</taxon>
        <taxon>Pseudomonadaceae</taxon>
        <taxon>Ectopseudomonas</taxon>
    </lineage>
</organism>
<gene>
    <name evidence="3" type="ORF">SAMN05216213_113129</name>
</gene>
<proteinExistence type="predicted"/>
<dbReference type="OrthoDB" id="7030833at2"/>
<keyword evidence="2" id="KW-0472">Membrane</keyword>
<dbReference type="Proteomes" id="UP000199460">
    <property type="component" value="Unassembled WGS sequence"/>
</dbReference>
<keyword evidence="4" id="KW-1185">Reference proteome</keyword>
<reference evidence="4" key="1">
    <citation type="submission" date="2016-10" db="EMBL/GenBank/DDBJ databases">
        <authorList>
            <person name="Varghese N."/>
            <person name="Submissions S."/>
        </authorList>
    </citation>
    <scope>NUCLEOTIDE SEQUENCE [LARGE SCALE GENOMIC DNA]</scope>
    <source>
        <strain evidence="4">JCM 18416</strain>
    </source>
</reference>